<evidence type="ECO:0000259" key="8">
    <source>
        <dbReference type="PROSITE" id="PS50850"/>
    </source>
</evidence>
<dbReference type="InterPro" id="IPR051788">
    <property type="entry name" value="MFS_Transporter"/>
</dbReference>
<dbReference type="GO" id="GO:0022857">
    <property type="term" value="F:transmembrane transporter activity"/>
    <property type="evidence" value="ECO:0007669"/>
    <property type="project" value="InterPro"/>
</dbReference>
<dbReference type="SUPFAM" id="SSF103473">
    <property type="entry name" value="MFS general substrate transporter"/>
    <property type="match status" value="1"/>
</dbReference>
<dbReference type="KEGG" id="vgu:HYG85_16215"/>
<feature type="transmembrane region" description="Helical" evidence="7">
    <location>
        <begin position="343"/>
        <end position="362"/>
    </location>
</feature>
<name>A0A8J8MCX4_9FIRM</name>
<comment type="subcellular location">
    <subcellularLocation>
        <location evidence="1">Cell membrane</location>
        <topology evidence="1">Multi-pass membrane protein</topology>
    </subcellularLocation>
</comment>
<feature type="transmembrane region" description="Helical" evidence="7">
    <location>
        <begin position="95"/>
        <end position="120"/>
    </location>
</feature>
<evidence type="ECO:0000256" key="4">
    <source>
        <dbReference type="ARBA" id="ARBA00022692"/>
    </source>
</evidence>
<dbReference type="PANTHER" id="PTHR23514">
    <property type="entry name" value="BYPASS OF STOP CODON PROTEIN 6"/>
    <property type="match status" value="1"/>
</dbReference>
<evidence type="ECO:0000256" key="5">
    <source>
        <dbReference type="ARBA" id="ARBA00022989"/>
    </source>
</evidence>
<proteinExistence type="inferred from homology"/>
<dbReference type="RefSeq" id="WP_212690536.1">
    <property type="nucleotide sequence ID" value="NZ_CP058561.1"/>
</dbReference>
<protein>
    <submittedName>
        <fullName evidence="9">MFS transporter</fullName>
    </submittedName>
</protein>
<accession>A0A8J8MCX4</accession>
<evidence type="ECO:0000256" key="1">
    <source>
        <dbReference type="ARBA" id="ARBA00004651"/>
    </source>
</evidence>
<evidence type="ECO:0000313" key="9">
    <source>
        <dbReference type="EMBL" id="QUH30365.1"/>
    </source>
</evidence>
<keyword evidence="4 7" id="KW-0812">Transmembrane</keyword>
<feature type="domain" description="Major facilitator superfamily (MFS) profile" evidence="8">
    <location>
        <begin position="6"/>
        <end position="386"/>
    </location>
</feature>
<dbReference type="InterPro" id="IPR011701">
    <property type="entry name" value="MFS"/>
</dbReference>
<feature type="transmembrane region" description="Helical" evidence="7">
    <location>
        <begin position="72"/>
        <end position="89"/>
    </location>
</feature>
<dbReference type="PANTHER" id="PTHR23514:SF3">
    <property type="entry name" value="BYPASS OF STOP CODON PROTEIN 6"/>
    <property type="match status" value="1"/>
</dbReference>
<dbReference type="GO" id="GO:0005886">
    <property type="term" value="C:plasma membrane"/>
    <property type="evidence" value="ECO:0007669"/>
    <property type="project" value="UniProtKB-SubCell"/>
</dbReference>
<dbReference type="AlphaFoldDB" id="A0A8J8MCX4"/>
<keyword evidence="10" id="KW-1185">Reference proteome</keyword>
<feature type="transmembrane region" description="Helical" evidence="7">
    <location>
        <begin position="302"/>
        <end position="322"/>
    </location>
</feature>
<feature type="transmembrane region" description="Helical" evidence="7">
    <location>
        <begin position="254"/>
        <end position="272"/>
    </location>
</feature>
<dbReference type="InterPro" id="IPR020846">
    <property type="entry name" value="MFS_dom"/>
</dbReference>
<feature type="transmembrane region" description="Helical" evidence="7">
    <location>
        <begin position="215"/>
        <end position="234"/>
    </location>
</feature>
<keyword evidence="3" id="KW-0813">Transport</keyword>
<evidence type="ECO:0000256" key="2">
    <source>
        <dbReference type="ARBA" id="ARBA00008335"/>
    </source>
</evidence>
<evidence type="ECO:0000256" key="7">
    <source>
        <dbReference type="SAM" id="Phobius"/>
    </source>
</evidence>
<feature type="transmembrane region" description="Helical" evidence="7">
    <location>
        <begin position="41"/>
        <end position="60"/>
    </location>
</feature>
<feature type="transmembrane region" description="Helical" evidence="7">
    <location>
        <begin position="368"/>
        <end position="388"/>
    </location>
</feature>
<reference evidence="9 10" key="1">
    <citation type="submission" date="2020-07" db="EMBL/GenBank/DDBJ databases">
        <title>Vallitalea guaymasensis genome.</title>
        <authorList>
            <person name="Postec A."/>
        </authorList>
    </citation>
    <scope>NUCLEOTIDE SEQUENCE [LARGE SCALE GENOMIC DNA]</scope>
    <source>
        <strain evidence="9 10">Ra1766G1</strain>
    </source>
</reference>
<dbReference type="InterPro" id="IPR036259">
    <property type="entry name" value="MFS_trans_sf"/>
</dbReference>
<evidence type="ECO:0000256" key="3">
    <source>
        <dbReference type="ARBA" id="ARBA00022448"/>
    </source>
</evidence>
<dbReference type="EMBL" id="CP058561">
    <property type="protein sequence ID" value="QUH30365.1"/>
    <property type="molecule type" value="Genomic_DNA"/>
</dbReference>
<evidence type="ECO:0000256" key="6">
    <source>
        <dbReference type="ARBA" id="ARBA00023136"/>
    </source>
</evidence>
<dbReference type="Proteomes" id="UP000677305">
    <property type="component" value="Chromosome"/>
</dbReference>
<feature type="transmembrane region" description="Helical" evidence="7">
    <location>
        <begin position="132"/>
        <end position="152"/>
    </location>
</feature>
<organism evidence="9 10">
    <name type="scientific">Vallitalea guaymasensis</name>
    <dbReference type="NCBI Taxonomy" id="1185412"/>
    <lineage>
        <taxon>Bacteria</taxon>
        <taxon>Bacillati</taxon>
        <taxon>Bacillota</taxon>
        <taxon>Clostridia</taxon>
        <taxon>Lachnospirales</taxon>
        <taxon>Vallitaleaceae</taxon>
        <taxon>Vallitalea</taxon>
    </lineage>
</organism>
<evidence type="ECO:0000313" key="10">
    <source>
        <dbReference type="Proteomes" id="UP000677305"/>
    </source>
</evidence>
<gene>
    <name evidence="9" type="ORF">HYG85_16215</name>
</gene>
<feature type="transmembrane region" description="Helical" evidence="7">
    <location>
        <begin position="158"/>
        <end position="181"/>
    </location>
</feature>
<sequence>MITLILLIIIYLAFISLGLPDSLLGVTWPAMRLEWGMSLDAAGLVAILTTGSTVLSSFASGHVVKRFGTGKVTFISCMITGMALLGISFSPSYFWLLLLAIPLGLGAGSVDTALNNYVALHFKSHHMSWLHCFWGVGATVGPIIMAQCMLLTDSWRFGYRTIGIIQLVLALVLFMSLPLWVKHRKISASSIIEDNQITTEKPIEKNVFKLKGVKYALSTFFFYCAVEFSVGLWGSSFLIHVKNISVETAASWVAMYYGGITIGRFISGFVTFKMSNKQMIRRGQIIAMTGSILLLLPLPHYALMGSLVLIGLGLAPIFPCMIHETPTRFGKNNSQIIIGYQMAFAYIGGAFFPPLFGVLARTVSLTLFPYYLILCIMIMFLSSETLTVHTKNI</sequence>
<dbReference type="PROSITE" id="PS50850">
    <property type="entry name" value="MFS"/>
    <property type="match status" value="1"/>
</dbReference>
<keyword evidence="5 7" id="KW-1133">Transmembrane helix</keyword>
<keyword evidence="6 7" id="KW-0472">Membrane</keyword>
<comment type="similarity">
    <text evidence="2">Belongs to the major facilitator superfamily.</text>
</comment>
<dbReference type="Pfam" id="PF07690">
    <property type="entry name" value="MFS_1"/>
    <property type="match status" value="1"/>
</dbReference>
<dbReference type="Gene3D" id="1.20.1250.20">
    <property type="entry name" value="MFS general substrate transporter like domains"/>
    <property type="match status" value="2"/>
</dbReference>